<keyword evidence="6" id="KW-0378">Hydrolase</keyword>
<dbReference type="SMART" id="SM00052">
    <property type="entry name" value="EAL"/>
    <property type="match status" value="1"/>
</dbReference>
<reference evidence="12 13" key="1">
    <citation type="submission" date="2021-09" db="EMBL/GenBank/DDBJ databases">
        <title>Aeromonas schubertii isolated from Asian sea bass.</title>
        <authorList>
            <person name="Pinpimai K."/>
        </authorList>
    </citation>
    <scope>NUCLEOTIDE SEQUENCE [LARGE SCALE GENOMIC DNA]</scope>
    <source>
        <strain evidence="12 13">CHULA2021a</strain>
    </source>
</reference>
<dbReference type="SUPFAM" id="SSF141868">
    <property type="entry name" value="EAL domain-like"/>
    <property type="match status" value="1"/>
</dbReference>
<dbReference type="PANTHER" id="PTHR33121:SF80">
    <property type="entry name" value="CYCLIC DI-GMP PHOSPHODIESTERASE PDEL"/>
    <property type="match status" value="1"/>
</dbReference>
<evidence type="ECO:0000256" key="6">
    <source>
        <dbReference type="ARBA" id="ARBA00022801"/>
    </source>
</evidence>
<proteinExistence type="predicted"/>
<dbReference type="InterPro" id="IPR001633">
    <property type="entry name" value="EAL_dom"/>
</dbReference>
<evidence type="ECO:0000313" key="13">
    <source>
        <dbReference type="Proteomes" id="UP000774958"/>
    </source>
</evidence>
<comment type="subcellular location">
    <subcellularLocation>
        <location evidence="1">Cell membrane</location>
        <topology evidence="1">Multi-pass membrane protein</topology>
    </subcellularLocation>
</comment>
<dbReference type="RefSeq" id="WP_224161783.1">
    <property type="nucleotide sequence ID" value="NZ_JAIRBT010000001.1"/>
</dbReference>
<evidence type="ECO:0000313" key="12">
    <source>
        <dbReference type="EMBL" id="MBZ6064766.1"/>
    </source>
</evidence>
<evidence type="ECO:0000256" key="1">
    <source>
        <dbReference type="ARBA" id="ARBA00004651"/>
    </source>
</evidence>
<keyword evidence="7" id="KW-1133">Transmembrane helix</keyword>
<protein>
    <recommendedName>
        <fullName evidence="2">cyclic-guanylate-specific phosphodiesterase</fullName>
        <ecNumber evidence="2">3.1.4.52</ecNumber>
    </recommendedName>
</protein>
<keyword evidence="13" id="KW-1185">Reference proteome</keyword>
<dbReference type="EMBL" id="JAIRBT010000001">
    <property type="protein sequence ID" value="MBZ6064766.1"/>
    <property type="molecule type" value="Genomic_DNA"/>
</dbReference>
<dbReference type="InterPro" id="IPR024744">
    <property type="entry name" value="CSS-motif_dom"/>
</dbReference>
<dbReference type="InterPro" id="IPR035919">
    <property type="entry name" value="EAL_sf"/>
</dbReference>
<dbReference type="PROSITE" id="PS50883">
    <property type="entry name" value="EAL"/>
    <property type="match status" value="1"/>
</dbReference>
<accession>A0ABS7V5W7</accession>
<evidence type="ECO:0000256" key="9">
    <source>
        <dbReference type="ARBA" id="ARBA00034290"/>
    </source>
</evidence>
<sequence>MSCHRLALTLLPRDLSLPRARGGITLLVWLLCLLAGSGLQLRLYLAETEQTLEARSRQAIGLLDRMLSYANVTNRSLLDAPSTPCSRKVQGWLHTQVAAVPFVRTLGFNQRGLGCTSMVGVRDHPPLWEGARLSLLPAERVFQSRPLLVLRERQGERSVFSTIDGEYVRQMLGQAARDELQLWMRVGDLWFDGVHLFHVPPLAFAGWGKRQTPSRRYPFTLYAGYPAQPLWSALWKQRRFNLLLQLAFSCAMAWLTYWLLGRPRSPQGELARAMRAQEFVPYLQPLVESHSGQVVGAEVLMRWCHPAEGIIPPDQFIPQAEACGLIVPMTAQLMERVGEALAHCQHQLPRGFHLGVNITPRHFQESALPELCRRLLDRFEPDRISLILELTEGEELIDDAHTLSVLAQLRAMGVRLAIDDFGTGYSSLAYLQRFRVDYLKIDRSFVRHMGSESLSGHIVESVIDLARRLGLALVAEGVEREEQARFLQERGVGLLQGYLYGHPEPLSRFIGSSARSPVAADAGAASPWPDPDRPGQTIPESG</sequence>
<evidence type="ECO:0000256" key="5">
    <source>
        <dbReference type="ARBA" id="ARBA00022692"/>
    </source>
</evidence>
<keyword evidence="3" id="KW-1003">Cell membrane</keyword>
<evidence type="ECO:0000256" key="7">
    <source>
        <dbReference type="ARBA" id="ARBA00022989"/>
    </source>
</evidence>
<dbReference type="CDD" id="cd01948">
    <property type="entry name" value="EAL"/>
    <property type="match status" value="1"/>
</dbReference>
<keyword evidence="8" id="KW-0472">Membrane</keyword>
<keyword evidence="5" id="KW-0812">Transmembrane</keyword>
<evidence type="ECO:0000256" key="2">
    <source>
        <dbReference type="ARBA" id="ARBA00012282"/>
    </source>
</evidence>
<dbReference type="Proteomes" id="UP000774958">
    <property type="component" value="Unassembled WGS sequence"/>
</dbReference>
<evidence type="ECO:0000256" key="10">
    <source>
        <dbReference type="SAM" id="MobiDB-lite"/>
    </source>
</evidence>
<dbReference type="InterPro" id="IPR050706">
    <property type="entry name" value="Cyclic-di-GMP_PDE-like"/>
</dbReference>
<dbReference type="EC" id="3.1.4.52" evidence="2"/>
<evidence type="ECO:0000256" key="3">
    <source>
        <dbReference type="ARBA" id="ARBA00022475"/>
    </source>
</evidence>
<comment type="catalytic activity">
    <reaction evidence="9">
        <text>3',3'-c-di-GMP + H2O = 5'-phosphoguanylyl(3'-&gt;5')guanosine + H(+)</text>
        <dbReference type="Rhea" id="RHEA:24902"/>
        <dbReference type="ChEBI" id="CHEBI:15377"/>
        <dbReference type="ChEBI" id="CHEBI:15378"/>
        <dbReference type="ChEBI" id="CHEBI:58754"/>
        <dbReference type="ChEBI" id="CHEBI:58805"/>
        <dbReference type="EC" id="3.1.4.52"/>
    </reaction>
</comment>
<dbReference type="Gene3D" id="3.20.20.450">
    <property type="entry name" value="EAL domain"/>
    <property type="match status" value="1"/>
</dbReference>
<evidence type="ECO:0000256" key="4">
    <source>
        <dbReference type="ARBA" id="ARBA00022636"/>
    </source>
</evidence>
<evidence type="ECO:0000259" key="11">
    <source>
        <dbReference type="PROSITE" id="PS50883"/>
    </source>
</evidence>
<feature type="domain" description="EAL" evidence="11">
    <location>
        <begin position="263"/>
        <end position="517"/>
    </location>
</feature>
<dbReference type="Pfam" id="PF12792">
    <property type="entry name" value="CSS-motif"/>
    <property type="match status" value="1"/>
</dbReference>
<feature type="region of interest" description="Disordered" evidence="10">
    <location>
        <begin position="520"/>
        <end position="542"/>
    </location>
</feature>
<dbReference type="Pfam" id="PF00563">
    <property type="entry name" value="EAL"/>
    <property type="match status" value="1"/>
</dbReference>
<comment type="caution">
    <text evidence="12">The sequence shown here is derived from an EMBL/GenBank/DDBJ whole genome shotgun (WGS) entry which is preliminary data.</text>
</comment>
<gene>
    <name evidence="12" type="ORF">LA374_00840</name>
</gene>
<organism evidence="12 13">
    <name type="scientific">Aeromonas schubertii</name>
    <dbReference type="NCBI Taxonomy" id="652"/>
    <lineage>
        <taxon>Bacteria</taxon>
        <taxon>Pseudomonadati</taxon>
        <taxon>Pseudomonadota</taxon>
        <taxon>Gammaproteobacteria</taxon>
        <taxon>Aeromonadales</taxon>
        <taxon>Aeromonadaceae</taxon>
        <taxon>Aeromonas</taxon>
    </lineage>
</organism>
<dbReference type="PANTHER" id="PTHR33121">
    <property type="entry name" value="CYCLIC DI-GMP PHOSPHODIESTERASE PDEF"/>
    <property type="match status" value="1"/>
</dbReference>
<evidence type="ECO:0000256" key="8">
    <source>
        <dbReference type="ARBA" id="ARBA00023136"/>
    </source>
</evidence>
<name>A0ABS7V5W7_9GAMM</name>
<keyword evidence="4" id="KW-0973">c-di-GMP</keyword>